<keyword evidence="1" id="KW-0732">Signal</keyword>
<dbReference type="InterPro" id="IPR010292">
    <property type="entry name" value="Uncharacterised_CreA"/>
</dbReference>
<dbReference type="Pfam" id="PF05981">
    <property type="entry name" value="CreA"/>
    <property type="match status" value="1"/>
</dbReference>
<dbReference type="EMBL" id="JBHSHJ010000017">
    <property type="protein sequence ID" value="MFC4790374.1"/>
    <property type="molecule type" value="Genomic_DNA"/>
</dbReference>
<dbReference type="PANTHER" id="PTHR37952">
    <property type="match status" value="1"/>
</dbReference>
<reference evidence="3" key="1">
    <citation type="journal article" date="2019" name="Int. J. Syst. Evol. Microbiol.">
        <title>The Global Catalogue of Microorganisms (GCM) 10K type strain sequencing project: providing services to taxonomists for standard genome sequencing and annotation.</title>
        <authorList>
            <consortium name="The Broad Institute Genomics Platform"/>
            <consortium name="The Broad Institute Genome Sequencing Center for Infectious Disease"/>
            <person name="Wu L."/>
            <person name="Ma J."/>
        </authorList>
    </citation>
    <scope>NUCLEOTIDE SEQUENCE [LARGE SCALE GENOMIC DNA]</scope>
    <source>
        <strain evidence="3">CCUG 49452</strain>
    </source>
</reference>
<protein>
    <submittedName>
        <fullName evidence="2">CreA family protein</fullName>
    </submittedName>
</protein>
<gene>
    <name evidence="2" type="ORF">ACFO6X_15430</name>
</gene>
<organism evidence="2 3">
    <name type="scientific">Giesbergeria sinuosa</name>
    <dbReference type="NCBI Taxonomy" id="80883"/>
    <lineage>
        <taxon>Bacteria</taxon>
        <taxon>Pseudomonadati</taxon>
        <taxon>Pseudomonadota</taxon>
        <taxon>Betaproteobacteria</taxon>
        <taxon>Burkholderiales</taxon>
        <taxon>Comamonadaceae</taxon>
        <taxon>Giesbergeria</taxon>
    </lineage>
</organism>
<keyword evidence="3" id="KW-1185">Reference proteome</keyword>
<dbReference type="PANTHER" id="PTHR37952:SF2">
    <property type="entry name" value="PROTEIN CREA"/>
    <property type="match status" value="1"/>
</dbReference>
<evidence type="ECO:0000313" key="3">
    <source>
        <dbReference type="Proteomes" id="UP001596001"/>
    </source>
</evidence>
<dbReference type="Proteomes" id="UP001596001">
    <property type="component" value="Unassembled WGS sequence"/>
</dbReference>
<evidence type="ECO:0000313" key="2">
    <source>
        <dbReference type="EMBL" id="MFC4790374.1"/>
    </source>
</evidence>
<sequence>MHLLSSFWGRHAAGLLLALTSVAAAASGEKIGTVDTAFKLIGRDHDILVEAYDDPGAPGVTCYVSRARTGGIKGSLGLAEDRAEASIACRQTGPISFPKPLRQQEEVFSERMSLLFKRLRIVRMVDRTRNTLVYLTYSEKLIDGSPQNSVTAVPVDRSIPIPVR</sequence>
<evidence type="ECO:0000256" key="1">
    <source>
        <dbReference type="SAM" id="SignalP"/>
    </source>
</evidence>
<comment type="caution">
    <text evidence="2">The sequence shown here is derived from an EMBL/GenBank/DDBJ whole genome shotgun (WGS) entry which is preliminary data.</text>
</comment>
<feature type="signal peptide" evidence="1">
    <location>
        <begin position="1"/>
        <end position="25"/>
    </location>
</feature>
<name>A0ABV9QHW9_9BURK</name>
<dbReference type="PIRSF" id="PIRSF003174">
    <property type="entry name" value="CreA"/>
    <property type="match status" value="1"/>
</dbReference>
<dbReference type="RefSeq" id="WP_382434806.1">
    <property type="nucleotide sequence ID" value="NZ_JBHSHJ010000017.1"/>
</dbReference>
<proteinExistence type="predicted"/>
<accession>A0ABV9QHW9</accession>
<feature type="chain" id="PRO_5046949961" evidence="1">
    <location>
        <begin position="26"/>
        <end position="164"/>
    </location>
</feature>